<dbReference type="PROSITE" id="PS00107">
    <property type="entry name" value="PROTEIN_KINASE_ATP"/>
    <property type="match status" value="1"/>
</dbReference>
<comment type="subcellular location">
    <subcellularLocation>
        <location evidence="9">Nucleus</location>
    </subcellularLocation>
</comment>
<dbReference type="SUPFAM" id="SSF54928">
    <property type="entry name" value="RNA-binding domain, RBD"/>
    <property type="match status" value="1"/>
</dbReference>
<dbReference type="GO" id="GO:0005846">
    <property type="term" value="C:nuclear cap binding complex"/>
    <property type="evidence" value="ECO:0007669"/>
    <property type="project" value="InterPro"/>
</dbReference>
<dbReference type="InterPro" id="IPR035979">
    <property type="entry name" value="RBD_domain_sf"/>
</dbReference>
<dbReference type="Gene3D" id="3.30.70.330">
    <property type="match status" value="1"/>
</dbReference>
<feature type="binding site" evidence="8">
    <location>
        <position position="194"/>
    </location>
    <ligand>
        <name>ATP</name>
        <dbReference type="ChEBI" id="CHEBI:30616"/>
    </ligand>
</feature>
<dbReference type="GO" id="GO:0051028">
    <property type="term" value="P:mRNA transport"/>
    <property type="evidence" value="ECO:0007669"/>
    <property type="project" value="UniProtKB-KW"/>
</dbReference>
<feature type="non-terminal residue" evidence="11">
    <location>
        <position position="238"/>
    </location>
</feature>
<keyword evidence="9" id="KW-0507">mRNA processing</keyword>
<keyword evidence="9" id="KW-0508">mRNA splicing</keyword>
<dbReference type="GO" id="GO:0000339">
    <property type="term" value="F:RNA cap binding"/>
    <property type="evidence" value="ECO:0007669"/>
    <property type="project" value="InterPro"/>
</dbReference>
<gene>
    <name evidence="11" type="ORF">E2I00_009960</name>
</gene>
<evidence type="ECO:0000256" key="2">
    <source>
        <dbReference type="ARBA" id="ARBA00022527"/>
    </source>
</evidence>
<keyword evidence="6" id="KW-0509">mRNA transport</keyword>
<dbReference type="GO" id="GO:0045292">
    <property type="term" value="P:mRNA cis splicing, via spliceosome"/>
    <property type="evidence" value="ECO:0007669"/>
    <property type="project" value="InterPro"/>
</dbReference>
<comment type="similarity">
    <text evidence="1">Belongs to the protein kinase superfamily. CMGC Ser/Thr protein kinase family. GSK-3 subfamily.</text>
</comment>
<keyword evidence="7 8" id="KW-0067">ATP-binding</keyword>
<dbReference type="Gene3D" id="3.30.200.20">
    <property type="entry name" value="Phosphorylase Kinase, domain 1"/>
    <property type="match status" value="1"/>
</dbReference>
<dbReference type="Pfam" id="PF00069">
    <property type="entry name" value="Pkinase"/>
    <property type="match status" value="1"/>
</dbReference>
<dbReference type="PANTHER" id="PTHR18847:SF0">
    <property type="entry name" value="NUCLEAR CAP-BINDING PROTEIN SUBUNIT 2"/>
    <property type="match status" value="1"/>
</dbReference>
<dbReference type="InterPro" id="IPR027157">
    <property type="entry name" value="NCBP2"/>
</dbReference>
<dbReference type="InterPro" id="IPR011009">
    <property type="entry name" value="Kinase-like_dom_sf"/>
</dbReference>
<name>A0A6A1QDJ4_BALPH</name>
<comment type="subunit">
    <text evidence="9">Component of the nuclear cap-binding complex (CBC), a heterodimer composed of ncbp1/cbp80 and ncbp2/cbp20 that interacts with m7GpppG-capped RNA.</text>
</comment>
<comment type="similarity">
    <text evidence="9">Belongs to the RRM NCBP2 family.</text>
</comment>
<dbReference type="OrthoDB" id="272141at2759"/>
<feature type="non-terminal residue" evidence="11">
    <location>
        <position position="1"/>
    </location>
</feature>
<keyword evidence="5" id="KW-0418">Kinase</keyword>
<dbReference type="GO" id="GO:0005634">
    <property type="term" value="C:nucleus"/>
    <property type="evidence" value="ECO:0007669"/>
    <property type="project" value="UniProtKB-SubCell"/>
</dbReference>
<evidence type="ECO:0000259" key="10">
    <source>
        <dbReference type="PROSITE" id="PS50011"/>
    </source>
</evidence>
<evidence type="ECO:0000256" key="6">
    <source>
        <dbReference type="ARBA" id="ARBA00022816"/>
    </source>
</evidence>
<comment type="function">
    <text evidence="9">Component of the cap-binding complex (CBC), which binds co-transcriptionally to the 5' cap of pre-mRNAs and is involved in various processes such as pre-mRNA splicing, translation regulation, nonsense-mediated mRNA decay, RNA-mediated gene silencing (RNAi) by microRNAs (miRNAs) and mRNA export. The CBC complex is involved in mRNA export from the nucleus, leading to the recruitment of the mRNA export machinery to the 5' end of mRNA and to mRNA export in a 5' to 3' direction through the nuclear pore. The CBC complex is also involved in mediating U snRNA and intronless mRNAs export from the nucleus. The CBC complex is essential for a pioneer round of mRNA translation, before steady state translation when the CBC complex is replaced by cytoplasmic cap-binding protein eIF4E. The pioneer round of mRNA translation mediated by the CBC complex plays a central role in nonsense-mediated mRNA decay (NMD), NMD only taking place in mRNAs bound to the CBC complex, but not on eIF4E-bound mRNAs. The CBC complex enhances NMD in mRNAs containing at least one exon-junction complex (EJC), promoting the interaction between upf1 and upf2. The CBC complex is also involved in 'failsafe' NMD, which is independent of the EJC complex, while it does not participate in Staufen-mediated mRNA decay (SMD). During cell proliferation, the CBC complex is also involved in microRNAs (miRNAs) biogenesis via its interaction with srrt/ars2, thereby being required for miRNA-mediated RNA interference. The CBC complex also acts as a negative regulator of parn, thereby acting as an inhibitor of mRNA deadenylation. In the CBC complex, ncbp2/cbp20 recognizes and binds capped RNAs (m7GpppG-capped RNA) but requires ncbp1/cbp80 to stabilize the movement of its N-terminal loop and lock the CBC into a high affinity cap-binding state with the cap structure. The conventional cap-binding complex with NCBP2 binds both small nuclear RNA (snRNA) and messenger (mRNA) and is involved in their export from the nucleus.</text>
</comment>
<evidence type="ECO:0000256" key="9">
    <source>
        <dbReference type="RuleBase" id="RU364036"/>
    </source>
</evidence>
<dbReference type="InterPro" id="IPR000719">
    <property type="entry name" value="Prot_kinase_dom"/>
</dbReference>
<dbReference type="FunFam" id="3.30.200.20:FF:000009">
    <property type="entry name" value="Glycogen synthase kinase-3 beta"/>
    <property type="match status" value="1"/>
</dbReference>
<organism evidence="11 12">
    <name type="scientific">Balaenoptera physalus</name>
    <name type="common">Fin whale</name>
    <name type="synonym">Balaena physalus</name>
    <dbReference type="NCBI Taxonomy" id="9770"/>
    <lineage>
        <taxon>Eukaryota</taxon>
        <taxon>Metazoa</taxon>
        <taxon>Chordata</taxon>
        <taxon>Craniata</taxon>
        <taxon>Vertebrata</taxon>
        <taxon>Euteleostomi</taxon>
        <taxon>Mammalia</taxon>
        <taxon>Eutheria</taxon>
        <taxon>Laurasiatheria</taxon>
        <taxon>Artiodactyla</taxon>
        <taxon>Whippomorpha</taxon>
        <taxon>Cetacea</taxon>
        <taxon>Mysticeti</taxon>
        <taxon>Balaenopteridae</taxon>
        <taxon>Balaenoptera</taxon>
    </lineage>
</organism>
<evidence type="ECO:0000256" key="4">
    <source>
        <dbReference type="ARBA" id="ARBA00022741"/>
    </source>
</evidence>
<evidence type="ECO:0000256" key="1">
    <source>
        <dbReference type="ARBA" id="ARBA00005527"/>
    </source>
</evidence>
<evidence type="ECO:0000256" key="5">
    <source>
        <dbReference type="ARBA" id="ARBA00022777"/>
    </source>
</evidence>
<reference evidence="11 12" key="1">
    <citation type="journal article" date="2019" name="PLoS ONE">
        <title>Genomic analyses reveal an absence of contemporary introgressive admixture between fin whales and blue whales, despite known hybrids.</title>
        <authorList>
            <person name="Westbury M.V."/>
            <person name="Petersen B."/>
            <person name="Lorenzen E.D."/>
        </authorList>
    </citation>
    <scope>NUCLEOTIDE SEQUENCE [LARGE SCALE GENOMIC DNA]</scope>
    <source>
        <strain evidence="11">FinWhale-01</strain>
    </source>
</reference>
<keyword evidence="3" id="KW-0808">Transferase</keyword>
<protein>
    <recommendedName>
        <fullName evidence="9">Nuclear cap-binding protein subunit 2</fullName>
    </recommendedName>
    <alternativeName>
        <fullName evidence="9">20 kDa nuclear cap-binding protein</fullName>
    </alternativeName>
</protein>
<dbReference type="GO" id="GO:0005524">
    <property type="term" value="F:ATP binding"/>
    <property type="evidence" value="ECO:0007669"/>
    <property type="project" value="UniProtKB-UniRule"/>
</dbReference>
<accession>A0A6A1QDJ4</accession>
<evidence type="ECO:0000256" key="3">
    <source>
        <dbReference type="ARBA" id="ARBA00022679"/>
    </source>
</evidence>
<dbReference type="SUPFAM" id="SSF56112">
    <property type="entry name" value="Protein kinase-like (PK-like)"/>
    <property type="match status" value="1"/>
</dbReference>
<keyword evidence="2" id="KW-0723">Serine/threonine-protein kinase</keyword>
<proteinExistence type="inferred from homology"/>
<keyword evidence="9" id="KW-0694">RNA-binding</keyword>
<keyword evidence="9" id="KW-0539">Nucleus</keyword>
<dbReference type="PROSITE" id="PS50011">
    <property type="entry name" value="PROTEIN_KINASE_DOM"/>
    <property type="match status" value="1"/>
</dbReference>
<dbReference type="InterPro" id="IPR012677">
    <property type="entry name" value="Nucleotide-bd_a/b_plait_sf"/>
</dbReference>
<dbReference type="Proteomes" id="UP000437017">
    <property type="component" value="Unassembled WGS sequence"/>
</dbReference>
<keyword evidence="6" id="KW-0813">Transport</keyword>
<evidence type="ECO:0000313" key="11">
    <source>
        <dbReference type="EMBL" id="KAB0404181.1"/>
    </source>
</evidence>
<evidence type="ECO:0000256" key="7">
    <source>
        <dbReference type="ARBA" id="ARBA00022840"/>
    </source>
</evidence>
<evidence type="ECO:0000256" key="8">
    <source>
        <dbReference type="PROSITE-ProRule" id="PRU10141"/>
    </source>
</evidence>
<dbReference type="EMBL" id="SGJD01000649">
    <property type="protein sequence ID" value="KAB0404181.1"/>
    <property type="molecule type" value="Genomic_DNA"/>
</dbReference>
<comment type="caution">
    <text evidence="11">The sequence shown here is derived from an EMBL/GenBank/DDBJ whole genome shotgun (WGS) entry which is preliminary data.</text>
</comment>
<feature type="domain" description="Protein kinase" evidence="10">
    <location>
        <begin position="164"/>
        <end position="238"/>
    </location>
</feature>
<evidence type="ECO:0000313" key="12">
    <source>
        <dbReference type="Proteomes" id="UP000437017"/>
    </source>
</evidence>
<dbReference type="PANTHER" id="PTHR18847">
    <property type="entry name" value="20 KD NUCLEAR CAP BINDING PROTEIN"/>
    <property type="match status" value="1"/>
</dbReference>
<dbReference type="InterPro" id="IPR017441">
    <property type="entry name" value="Protein_kinase_ATP_BS"/>
</dbReference>
<dbReference type="GO" id="GO:0004674">
    <property type="term" value="F:protein serine/threonine kinase activity"/>
    <property type="evidence" value="ECO:0007669"/>
    <property type="project" value="UniProtKB-KW"/>
</dbReference>
<sequence length="238" mass="26926">KMVAENNCQFRHCRGGFVILTVAESSATSLHYALRSDSYVKLSQYRDQHFWKTGFCFVEYYSRPDAENAMRYINGTCPDDRIIRTDWDAGFKEGRQYGRGCSGGQVGDEYRQDYDAGRGGYGKLAQNQSLMEQSEELGDKDGSKVTTVVATPGQGPDRPQEVSYTDTKVIGNGSFGVVYQAKLCDSGELVAIKKVLQDKRFKNRELQIMRKLDHCNIVRLRYFFYSSGEKIQSSFTGL</sequence>
<keyword evidence="4 8" id="KW-0547">Nucleotide-binding</keyword>
<keyword evidence="12" id="KW-1185">Reference proteome</keyword>
<dbReference type="AlphaFoldDB" id="A0A6A1QDJ4"/>